<dbReference type="Proteomes" id="UP000036947">
    <property type="component" value="Unassembled WGS sequence"/>
</dbReference>
<dbReference type="STRING" id="1163406.A0A0L0NI11"/>
<comment type="caution">
    <text evidence="1">The sequence shown here is derived from an EMBL/GenBank/DDBJ whole genome shotgun (WGS) entry which is preliminary data.</text>
</comment>
<protein>
    <submittedName>
        <fullName evidence="1">Uncharacterized protein</fullName>
    </submittedName>
</protein>
<sequence length="79" mass="9337">MDGTYYCEDEANLQRLVERRKYIELDRQAETARGFDSSLSATLEDEDVQHFAHAIWLYEDGRIGFYYDVLGAFEESRNF</sequence>
<accession>A0A0L0NI11</accession>
<dbReference type="EMBL" id="LFRF01000003">
    <property type="protein sequence ID" value="KND93772.1"/>
    <property type="molecule type" value="Genomic_DNA"/>
</dbReference>
<organism evidence="1 2">
    <name type="scientific">Tolypocladium ophioglossoides (strain CBS 100239)</name>
    <name type="common">Snaketongue truffleclub</name>
    <name type="synonym">Elaphocordyceps ophioglossoides</name>
    <dbReference type="NCBI Taxonomy" id="1163406"/>
    <lineage>
        <taxon>Eukaryota</taxon>
        <taxon>Fungi</taxon>
        <taxon>Dikarya</taxon>
        <taxon>Ascomycota</taxon>
        <taxon>Pezizomycotina</taxon>
        <taxon>Sordariomycetes</taxon>
        <taxon>Hypocreomycetidae</taxon>
        <taxon>Hypocreales</taxon>
        <taxon>Ophiocordycipitaceae</taxon>
        <taxon>Tolypocladium</taxon>
    </lineage>
</organism>
<proteinExistence type="predicted"/>
<evidence type="ECO:0000313" key="2">
    <source>
        <dbReference type="Proteomes" id="UP000036947"/>
    </source>
</evidence>
<dbReference type="AlphaFoldDB" id="A0A0L0NI11"/>
<name>A0A0L0NI11_TOLOC</name>
<reference evidence="1 2" key="1">
    <citation type="journal article" date="2015" name="BMC Genomics">
        <title>The genome of the truffle-parasite Tolypocladium ophioglossoides and the evolution of antifungal peptaibiotics.</title>
        <authorList>
            <person name="Quandt C.A."/>
            <person name="Bushley K.E."/>
            <person name="Spatafora J.W."/>
        </authorList>
    </citation>
    <scope>NUCLEOTIDE SEQUENCE [LARGE SCALE GENOMIC DNA]</scope>
    <source>
        <strain evidence="1 2">CBS 100239</strain>
    </source>
</reference>
<evidence type="ECO:0000313" key="1">
    <source>
        <dbReference type="EMBL" id="KND93772.1"/>
    </source>
</evidence>
<gene>
    <name evidence="1" type="ORF">TOPH_01934</name>
</gene>
<keyword evidence="2" id="KW-1185">Reference proteome</keyword>